<keyword evidence="3" id="KW-1185">Reference proteome</keyword>
<protein>
    <recommendedName>
        <fullName evidence="4">Transmembrane protein</fullName>
    </recommendedName>
</protein>
<keyword evidence="1" id="KW-1133">Transmembrane helix</keyword>
<feature type="transmembrane region" description="Helical" evidence="1">
    <location>
        <begin position="156"/>
        <end position="178"/>
    </location>
</feature>
<feature type="transmembrane region" description="Helical" evidence="1">
    <location>
        <begin position="242"/>
        <end position="268"/>
    </location>
</feature>
<evidence type="ECO:0008006" key="4">
    <source>
        <dbReference type="Google" id="ProtNLM"/>
    </source>
</evidence>
<proteinExistence type="predicted"/>
<dbReference type="RefSeq" id="WP_344475847.1">
    <property type="nucleotide sequence ID" value="NZ_BAAAQX010000008.1"/>
</dbReference>
<dbReference type="Pfam" id="PF14333">
    <property type="entry name" value="DUF4389"/>
    <property type="match status" value="2"/>
</dbReference>
<reference evidence="3" key="1">
    <citation type="journal article" date="2019" name="Int. J. Syst. Evol. Microbiol.">
        <title>The Global Catalogue of Microorganisms (GCM) 10K type strain sequencing project: providing services to taxonomists for standard genome sequencing and annotation.</title>
        <authorList>
            <consortium name="The Broad Institute Genomics Platform"/>
            <consortium name="The Broad Institute Genome Sequencing Center for Infectious Disease"/>
            <person name="Wu L."/>
            <person name="Ma J."/>
        </authorList>
    </citation>
    <scope>NUCLEOTIDE SEQUENCE [LARGE SCALE GENOMIC DNA]</scope>
    <source>
        <strain evidence="3">JCM 16114</strain>
    </source>
</reference>
<sequence length="461" mass="49538">MTAYPVRVEARLEEPLNRGLWIVKWLLAIPHYIVLSLLWIAFAVLTVIAFFAILFTGRYPRTLFDFNVGVLRWTWRVAYYTYGALATDRYPPFTLGPAPDYPATLEIDYPERLSRGLVLIKWWLLAIPHYLIVGLFTSGSVISWRGDLPDDSGGVLYTLDWGGLIGLLVLIAALFLLFTGRYPQGLYDLVIGMNRWSLRVAAYAALMTDAYPPFRLEQGGHELPRMDAHPASSPVRHGAGSVVAITLGALLAFAGIATAATATGTALLNGTRDSAGFISTTAGRVSTSAYALTTEQIAVAGQGVRFLRESVGRVRIETTGTPLFIGIARQDDVTAYLGGVAHERITHLAFPPGEAGYDHHPGTAPASPPTAETFWAASGSGSLTWDIQPGDWAAVIMNADGSPGVTTDITLAATLPWLDRLTWGLVIATVVLLFAGTGLVLAGIRLAVEPASEPAQPAPTP</sequence>
<dbReference type="InterPro" id="IPR025498">
    <property type="entry name" value="DUF4389"/>
</dbReference>
<evidence type="ECO:0000313" key="2">
    <source>
        <dbReference type="EMBL" id="GAA2208076.1"/>
    </source>
</evidence>
<evidence type="ECO:0000256" key="1">
    <source>
        <dbReference type="SAM" id="Phobius"/>
    </source>
</evidence>
<keyword evidence="1" id="KW-0812">Transmembrane</keyword>
<feature type="transmembrane region" description="Helical" evidence="1">
    <location>
        <begin position="122"/>
        <end position="144"/>
    </location>
</feature>
<feature type="transmembrane region" description="Helical" evidence="1">
    <location>
        <begin position="29"/>
        <end position="55"/>
    </location>
</feature>
<comment type="caution">
    <text evidence="2">The sequence shown here is derived from an EMBL/GenBank/DDBJ whole genome shotgun (WGS) entry which is preliminary data.</text>
</comment>
<dbReference type="EMBL" id="BAAAQX010000008">
    <property type="protein sequence ID" value="GAA2208076.1"/>
    <property type="molecule type" value="Genomic_DNA"/>
</dbReference>
<gene>
    <name evidence="2" type="ORF">GCM10009850_035340</name>
</gene>
<accession>A0ABP5P8H8</accession>
<dbReference type="Proteomes" id="UP001499843">
    <property type="component" value="Unassembled WGS sequence"/>
</dbReference>
<name>A0ABP5P8H8_9ACTN</name>
<organism evidence="2 3">
    <name type="scientific">Nonomuraea monospora</name>
    <dbReference type="NCBI Taxonomy" id="568818"/>
    <lineage>
        <taxon>Bacteria</taxon>
        <taxon>Bacillati</taxon>
        <taxon>Actinomycetota</taxon>
        <taxon>Actinomycetes</taxon>
        <taxon>Streptosporangiales</taxon>
        <taxon>Streptosporangiaceae</taxon>
        <taxon>Nonomuraea</taxon>
    </lineage>
</organism>
<feature type="transmembrane region" description="Helical" evidence="1">
    <location>
        <begin position="421"/>
        <end position="444"/>
    </location>
</feature>
<keyword evidence="1" id="KW-0472">Membrane</keyword>
<evidence type="ECO:0000313" key="3">
    <source>
        <dbReference type="Proteomes" id="UP001499843"/>
    </source>
</evidence>